<accession>A0A8I0FX57</accession>
<evidence type="ECO:0000313" key="3">
    <source>
        <dbReference type="EMBL" id="NYI39784.1"/>
    </source>
</evidence>
<dbReference type="Proteomes" id="UP000659061">
    <property type="component" value="Unassembled WGS sequence"/>
</dbReference>
<dbReference type="EMBL" id="JACBZN010000001">
    <property type="protein sequence ID" value="NYI39784.1"/>
    <property type="molecule type" value="Genomic_DNA"/>
</dbReference>
<dbReference type="PANTHER" id="PTHR34202:SF1">
    <property type="entry name" value="UPF0548 PROTEIN"/>
    <property type="match status" value="1"/>
</dbReference>
<evidence type="ECO:0000313" key="2">
    <source>
        <dbReference type="EMBL" id="MBD1269562.1"/>
    </source>
</evidence>
<evidence type="ECO:0000313" key="4">
    <source>
        <dbReference type="Proteomes" id="UP000587211"/>
    </source>
</evidence>
<comment type="caution">
    <text evidence="2">The sequence shown here is derived from an EMBL/GenBank/DDBJ whole genome shotgun (WGS) entry which is preliminary data.</text>
</comment>
<evidence type="ECO:0000313" key="5">
    <source>
        <dbReference type="Proteomes" id="UP000659061"/>
    </source>
</evidence>
<dbReference type="EMBL" id="JACWMT010000001">
    <property type="protein sequence ID" value="MBD1269562.1"/>
    <property type="molecule type" value="Genomic_DNA"/>
</dbReference>
<sequence length="173" mass="18763">MRRGESDLSTLSTAALTYPDVGATLADLPRGYRTLTRRRVIGRGRERFEEAARTILDWDLHRRAGLGVHASSPSVVEGAVAVLRVGWGPLGMDAPVRVVHVIDEPSRQGFAYGTLPGHPESGEESFVVEMDESGDVVVAITAFSRHATLPARLGGPVTTFVQSRITERYLRAA</sequence>
<dbReference type="RefSeq" id="WP_179427716.1">
    <property type="nucleotide sequence ID" value="NZ_BAAAMP010000002.1"/>
</dbReference>
<reference evidence="3 4" key="1">
    <citation type="submission" date="2020-07" db="EMBL/GenBank/DDBJ databases">
        <title>Sequencing the genomes of 1000 actinobacteria strains.</title>
        <authorList>
            <person name="Klenk H.-P."/>
        </authorList>
    </citation>
    <scope>NUCLEOTIDE SEQUENCE [LARGE SCALE GENOMIC DNA]</scope>
    <source>
        <strain evidence="3 4">DSM 19087</strain>
    </source>
</reference>
<proteinExistence type="predicted"/>
<dbReference type="Proteomes" id="UP000587211">
    <property type="component" value="Unassembled WGS sequence"/>
</dbReference>
<keyword evidence="4" id="KW-1185">Reference proteome</keyword>
<reference evidence="2" key="2">
    <citation type="submission" date="2020-09" db="EMBL/GenBank/DDBJ databases">
        <title>Novel species in genus Aeromicrobium.</title>
        <authorList>
            <person name="Zhang G."/>
        </authorList>
    </citation>
    <scope>NUCLEOTIDE SEQUENCE</scope>
    <source>
        <strain evidence="2">SSW1-57</strain>
    </source>
</reference>
<dbReference type="InterPro" id="IPR018960">
    <property type="entry name" value="DUF1990"/>
</dbReference>
<dbReference type="InterPro" id="IPR014457">
    <property type="entry name" value="UCP010260"/>
</dbReference>
<gene>
    <name evidence="3" type="ORF">BJ975_003159</name>
    <name evidence="2" type="ORF">IDH50_04900</name>
</gene>
<evidence type="ECO:0000259" key="1">
    <source>
        <dbReference type="Pfam" id="PF09348"/>
    </source>
</evidence>
<name>A0A8I0FX57_9ACTN</name>
<dbReference type="PIRSF" id="PIRSF010260">
    <property type="entry name" value="UCP010260"/>
    <property type="match status" value="1"/>
</dbReference>
<dbReference type="AlphaFoldDB" id="A0A8I0FX57"/>
<protein>
    <submittedName>
        <fullName evidence="2">DUF1990 domain-containing protein</fullName>
    </submittedName>
    <submittedName>
        <fullName evidence="3">Uncharacterized protein (UPF0548 family)</fullName>
    </submittedName>
</protein>
<feature type="domain" description="DUF1990" evidence="1">
    <location>
        <begin position="17"/>
        <end position="172"/>
    </location>
</feature>
<dbReference type="Pfam" id="PF09348">
    <property type="entry name" value="DUF1990"/>
    <property type="match status" value="1"/>
</dbReference>
<dbReference type="PANTHER" id="PTHR34202">
    <property type="entry name" value="UPF0548 PROTEIN"/>
    <property type="match status" value="1"/>
</dbReference>
<organism evidence="2 5">
    <name type="scientific">Aeromicrobium tamlense</name>
    <dbReference type="NCBI Taxonomy" id="375541"/>
    <lineage>
        <taxon>Bacteria</taxon>
        <taxon>Bacillati</taxon>
        <taxon>Actinomycetota</taxon>
        <taxon>Actinomycetes</taxon>
        <taxon>Propionibacteriales</taxon>
        <taxon>Nocardioidaceae</taxon>
        <taxon>Aeromicrobium</taxon>
    </lineage>
</organism>